<proteinExistence type="predicted"/>
<dbReference type="HOGENOM" id="CLU_140210_0_0_5"/>
<organism evidence="2 3">
    <name type="scientific">Zymomonas mobilis subsp. mobilis (strain ATCC 10988 / DSM 424 / LMG 404 / NCIMB 8938 / NRRL B-806 / ZM1)</name>
    <dbReference type="NCBI Taxonomy" id="555217"/>
    <lineage>
        <taxon>Bacteria</taxon>
        <taxon>Pseudomonadati</taxon>
        <taxon>Pseudomonadota</taxon>
        <taxon>Alphaproteobacteria</taxon>
        <taxon>Sphingomonadales</taxon>
        <taxon>Zymomonadaceae</taxon>
        <taxon>Zymomonas</taxon>
    </lineage>
</organism>
<sequence length="107" mass="11811">MIKPEWGTKRTCPKCGTRFYDLGKEDPVTCIECGTEWTPEPILKSKQPLPFDDQKKGDEAGKSDDADLEADLDLDDTDDVSPDDDVDDLGGNEDIGVNTSDDEDENN</sequence>
<gene>
    <name evidence="2" type="ordered locus">Zmob_1357</name>
</gene>
<dbReference type="GeneID" id="79904890"/>
<dbReference type="RefSeq" id="WP_011241529.1">
    <property type="nucleotide sequence ID" value="NC_017262.1"/>
</dbReference>
<protein>
    <recommendedName>
        <fullName evidence="4">TIGR02300 family protein</fullName>
    </recommendedName>
</protein>
<dbReference type="eggNOG" id="COG4530">
    <property type="taxonomic scope" value="Bacteria"/>
</dbReference>
<dbReference type="OrthoDB" id="9815689at2"/>
<dbReference type="AlphaFoldDB" id="A0A0H3G3C5"/>
<accession>A0A0H3G3C5</accession>
<feature type="compositionally biased region" description="Basic and acidic residues" evidence="1">
    <location>
        <begin position="52"/>
        <end position="65"/>
    </location>
</feature>
<dbReference type="KEGG" id="zmm:Zmob_1357"/>
<evidence type="ECO:0008006" key="4">
    <source>
        <dbReference type="Google" id="ProtNLM"/>
    </source>
</evidence>
<dbReference type="Pfam" id="PF09538">
    <property type="entry name" value="FYDLN_acid"/>
    <property type="match status" value="1"/>
</dbReference>
<feature type="compositionally biased region" description="Acidic residues" evidence="1">
    <location>
        <begin position="66"/>
        <end position="91"/>
    </location>
</feature>
<reference evidence="2 3" key="1">
    <citation type="journal article" date="2011" name="J. Bacteriol.">
        <title>Genome sequence of the ethanol-producing Zymomonas mobilis subsp. mobilis lectotype strain ATCC 10988.</title>
        <authorList>
            <person name="Pappas K.M."/>
            <person name="Kouvelis V.N."/>
            <person name="Saunders E."/>
            <person name="Brettin T.S."/>
            <person name="Bruce D."/>
            <person name="Detter C."/>
            <person name="Balakireva M."/>
            <person name="Han C.S."/>
            <person name="Savvakis G."/>
            <person name="Kyrpides N.C."/>
            <person name="Typas M.A."/>
        </authorList>
    </citation>
    <scope>NUCLEOTIDE SEQUENCE [LARGE SCALE GENOMIC DNA]</scope>
    <source>
        <strain evidence="3">ATCC 10988 / DSM 424 / CCUG 17860 / LMG 404 / NCIMB 8938 / NRRL B-806 / ZM1</strain>
    </source>
</reference>
<feature type="region of interest" description="Disordered" evidence="1">
    <location>
        <begin position="36"/>
        <end position="107"/>
    </location>
</feature>
<evidence type="ECO:0000256" key="1">
    <source>
        <dbReference type="SAM" id="MobiDB-lite"/>
    </source>
</evidence>
<dbReference type="EMBL" id="CP002850">
    <property type="protein sequence ID" value="AEH63179.1"/>
    <property type="molecule type" value="Genomic_DNA"/>
</dbReference>
<dbReference type="Proteomes" id="UP000001494">
    <property type="component" value="Chromosome"/>
</dbReference>
<name>A0A0H3G3C5_ZYMMA</name>
<evidence type="ECO:0000313" key="2">
    <source>
        <dbReference type="EMBL" id="AEH63179.1"/>
    </source>
</evidence>
<dbReference type="InterPro" id="IPR012644">
    <property type="entry name" value="CHP02300_FYDLN_acid"/>
</dbReference>
<evidence type="ECO:0000313" key="3">
    <source>
        <dbReference type="Proteomes" id="UP000001494"/>
    </source>
</evidence>